<dbReference type="AlphaFoldDB" id="A0A7S4CWC1"/>
<evidence type="ECO:0000313" key="1">
    <source>
        <dbReference type="EMBL" id="CAE0808520.1"/>
    </source>
</evidence>
<dbReference type="EMBL" id="HBJA01055446">
    <property type="protein sequence ID" value="CAE0808520.1"/>
    <property type="molecule type" value="Transcribed_RNA"/>
</dbReference>
<gene>
    <name evidence="1" type="ORF">EGYM00163_LOCUS19651</name>
</gene>
<reference evidence="1" key="1">
    <citation type="submission" date="2021-01" db="EMBL/GenBank/DDBJ databases">
        <authorList>
            <person name="Corre E."/>
            <person name="Pelletier E."/>
            <person name="Niang G."/>
            <person name="Scheremetjew M."/>
            <person name="Finn R."/>
            <person name="Kale V."/>
            <person name="Holt S."/>
            <person name="Cochrane G."/>
            <person name="Meng A."/>
            <person name="Brown T."/>
            <person name="Cohen L."/>
        </authorList>
    </citation>
    <scope>NUCLEOTIDE SEQUENCE</scope>
    <source>
        <strain evidence="1">CCMP1594</strain>
    </source>
</reference>
<accession>A0A7S4CWC1</accession>
<sequence length="160" mass="18022">MGVNRQPLPVNGWPVPAVVLLVSSHPPSGTWVLLQTTTHTPAHGPPKQPHARLIIRIKTLSHNGFVRLKKSMMEPISMALRLAYCLFCWCYTVAHEQLTITGSTKESATICKRVSHGDAVLTQLYCPLLCLAFQAADICERLREEAQLKEAHLFFWLRLR</sequence>
<protein>
    <submittedName>
        <fullName evidence="1">Uncharacterized protein</fullName>
    </submittedName>
</protein>
<name>A0A7S4CWC1_9EUGL</name>
<organism evidence="1">
    <name type="scientific">Eutreptiella gymnastica</name>
    <dbReference type="NCBI Taxonomy" id="73025"/>
    <lineage>
        <taxon>Eukaryota</taxon>
        <taxon>Discoba</taxon>
        <taxon>Euglenozoa</taxon>
        <taxon>Euglenida</taxon>
        <taxon>Spirocuta</taxon>
        <taxon>Euglenophyceae</taxon>
        <taxon>Eutreptiales</taxon>
        <taxon>Eutreptiaceae</taxon>
        <taxon>Eutreptiella</taxon>
    </lineage>
</organism>
<proteinExistence type="predicted"/>